<evidence type="ECO:0000259" key="1">
    <source>
        <dbReference type="SMART" id="SM00954"/>
    </source>
</evidence>
<dbReference type="Proteomes" id="UP000035763">
    <property type="component" value="Unassembled WGS sequence"/>
</dbReference>
<dbReference type="EMBL" id="CAJA01000485">
    <property type="protein sequence ID" value="CCH75262.1"/>
    <property type="molecule type" value="Genomic_DNA"/>
</dbReference>
<organism evidence="2 3">
    <name type="scientific">Nostocoides australiense Ben110</name>
    <dbReference type="NCBI Taxonomy" id="1193182"/>
    <lineage>
        <taxon>Bacteria</taxon>
        <taxon>Bacillati</taxon>
        <taxon>Actinomycetota</taxon>
        <taxon>Actinomycetes</taxon>
        <taxon>Micrococcales</taxon>
        <taxon>Intrasporangiaceae</taxon>
        <taxon>Nostocoides</taxon>
    </lineage>
</organism>
<dbReference type="AlphaFoldDB" id="W6K1C2"/>
<dbReference type="PANTHER" id="PTHR41773">
    <property type="entry name" value="GTP PYROPHOSPHATASE-RELATED"/>
    <property type="match status" value="1"/>
</dbReference>
<accession>W6K1C2</accession>
<name>W6K1C2_9MICO</name>
<comment type="caution">
    <text evidence="2">The sequence shown here is derived from an EMBL/GenBank/DDBJ whole genome shotgun (WGS) entry which is preliminary data.</text>
</comment>
<proteinExistence type="predicted"/>
<dbReference type="SMART" id="SM00954">
    <property type="entry name" value="RelA_SpoT"/>
    <property type="match status" value="1"/>
</dbReference>
<feature type="domain" description="RelA/SpoT" evidence="1">
    <location>
        <begin position="301"/>
        <end position="429"/>
    </location>
</feature>
<reference evidence="2 3" key="1">
    <citation type="journal article" date="2013" name="ISME J.">
        <title>A metabolic model for members of the genus Tetrasphaera involved in enhanced biological phosphorus removal.</title>
        <authorList>
            <person name="Kristiansen R."/>
            <person name="Nguyen H.T.T."/>
            <person name="Saunders A.M."/>
            <person name="Nielsen J.L."/>
            <person name="Wimmer R."/>
            <person name="Le V.Q."/>
            <person name="McIlroy S.J."/>
            <person name="Petrovski S."/>
            <person name="Seviour R.J."/>
            <person name="Calteau A."/>
            <person name="Nielsen K.L."/>
            <person name="Nielsen P.H."/>
        </authorList>
    </citation>
    <scope>NUCLEOTIDE SEQUENCE [LARGE SCALE GENOMIC DNA]</scope>
    <source>
        <strain evidence="2 3">Ben110</strain>
    </source>
</reference>
<dbReference type="OrthoDB" id="9801824at2"/>
<dbReference type="Pfam" id="PF04607">
    <property type="entry name" value="RelA_SpoT"/>
    <property type="match status" value="1"/>
</dbReference>
<dbReference type="InterPro" id="IPR043519">
    <property type="entry name" value="NT_sf"/>
</dbReference>
<dbReference type="Gene3D" id="3.30.460.10">
    <property type="entry name" value="Beta Polymerase, domain 2"/>
    <property type="match status" value="1"/>
</dbReference>
<dbReference type="SUPFAM" id="SSF81301">
    <property type="entry name" value="Nucleotidyltransferase"/>
    <property type="match status" value="1"/>
</dbReference>
<dbReference type="InterPro" id="IPR007685">
    <property type="entry name" value="RelA_SpoT"/>
</dbReference>
<gene>
    <name evidence="2" type="ORF">BN11_60016</name>
</gene>
<dbReference type="CDD" id="cd05399">
    <property type="entry name" value="NT_Rel-Spo_like"/>
    <property type="match status" value="1"/>
</dbReference>
<dbReference type="RefSeq" id="WP_048693272.1">
    <property type="nucleotide sequence ID" value="NZ_HG764815.1"/>
</dbReference>
<sequence>MHCIGIDLAWGDRAHTGVAVLDDGGRLELVTGATDDASIARALAPYAERDVVVAIDAPIVVTNATGARAAERALGADFARFDAGAHPTNTGRPEFAEGSRASRLVAALDLTVTLDPQTSRRAIEVYPHAASIALFRLGRTLKYKNKPGRSLVAMRGELLRLTQLLESLADATPRLDLHTAAWSDLVAGIAGATRKADLQRAEDQVDAVLCAYVARLAALDPQSLATYGDDASGVVVTPRLPADHQPEPRPARQPGRDRIVDEAVRIFREGHPRLERAAAAYVDHVRGILDEAGINYLSVTGRAKSLKSFSEKAARSRDGRPLHPEPLADIHDQIGLRVITFLRRDVAAVAELLAGEFTVLDDRDLGLETAGEGRFGYASRHLQLAVDTPGIAGDGPLTATEVQVQVRTVLQHAWAEYEHAIRYKGSIPLAHASELDRRFTLAAGLLELADEQFTAIHEQLQQDAELVEEADDTALSGRDLAAYLAGHYRDAGWSREDHYVWMAALLGELGITRVPELAAVLAEVDEAELTSRLGYRYPAAAVRRLDDALLAHFGERYAALPGNAARRELLAARLARIGTAG</sequence>
<dbReference type="InterPro" id="IPR007362">
    <property type="entry name" value="DUF429"/>
</dbReference>
<evidence type="ECO:0000313" key="2">
    <source>
        <dbReference type="EMBL" id="CCH75262.1"/>
    </source>
</evidence>
<dbReference type="STRING" id="1193182.BN11_60016"/>
<keyword evidence="3" id="KW-1185">Reference proteome</keyword>
<dbReference type="GO" id="GO:0015969">
    <property type="term" value="P:guanosine tetraphosphate metabolic process"/>
    <property type="evidence" value="ECO:0007669"/>
    <property type="project" value="InterPro"/>
</dbReference>
<dbReference type="Pfam" id="PF04250">
    <property type="entry name" value="DUF429"/>
    <property type="match status" value="1"/>
</dbReference>
<dbReference type="PANTHER" id="PTHR41773:SF1">
    <property type="entry name" value="RELA_SPOT DOMAIN-CONTAINING PROTEIN"/>
    <property type="match status" value="1"/>
</dbReference>
<evidence type="ECO:0000313" key="3">
    <source>
        <dbReference type="Proteomes" id="UP000035763"/>
    </source>
</evidence>
<protein>
    <submittedName>
        <fullName evidence="2">RelA/SpoT domain protein</fullName>
    </submittedName>
</protein>
<dbReference type="Gene3D" id="1.10.287.860">
    <property type="entry name" value="Nucleotidyltransferase"/>
    <property type="match status" value="1"/>
</dbReference>